<dbReference type="SFLD" id="SFLDS00003">
    <property type="entry name" value="Haloacid_Dehalogenase"/>
    <property type="match status" value="1"/>
</dbReference>
<keyword evidence="3" id="KW-0479">Metal-binding</keyword>
<evidence type="ECO:0000313" key="5">
    <source>
        <dbReference type="EMBL" id="BAM06112.1"/>
    </source>
</evidence>
<dbReference type="PANTHER" id="PTHR46193">
    <property type="entry name" value="6-PHOSPHOGLUCONATE PHOSPHATASE"/>
    <property type="match status" value="1"/>
</dbReference>
<dbReference type="InterPro" id="IPR041492">
    <property type="entry name" value="HAD_2"/>
</dbReference>
<dbReference type="GO" id="GO:0016787">
    <property type="term" value="F:hydrolase activity"/>
    <property type="evidence" value="ECO:0007669"/>
    <property type="project" value="UniProtKB-KW"/>
</dbReference>
<name>I0ILG3_LEPFC</name>
<evidence type="ECO:0000256" key="1">
    <source>
        <dbReference type="ARBA" id="ARBA00001946"/>
    </source>
</evidence>
<dbReference type="KEGG" id="lfc:LFE_0391"/>
<dbReference type="InterPro" id="IPR023198">
    <property type="entry name" value="PGP-like_dom2"/>
</dbReference>
<evidence type="ECO:0000256" key="2">
    <source>
        <dbReference type="ARBA" id="ARBA00006171"/>
    </source>
</evidence>
<dbReference type="PANTHER" id="PTHR46193:SF21">
    <property type="entry name" value="SLL1138 PROTEIN"/>
    <property type="match status" value="1"/>
</dbReference>
<dbReference type="InterPro" id="IPR023214">
    <property type="entry name" value="HAD_sf"/>
</dbReference>
<sequence>MIRAVLFDFNGVIIDDERVHLDLFVEVLSPYGVVVDRDLYWKEFLGMDDRGALSGLWSSHFGKPPEDQILCELIEKKAKIYMERLSSGLPLYNGVLSLVTDLSHIYPMGIVSGALRPEIEGTLSQNGLMECFQFIVSAEDTERGKPDPEGYVKGFSRLALMDCLEGLSHDEVLVIEDSVQGVEAAKRAGLKAFAVCHTYSPQSFFHADRVYPDVGKIQLQDVLSLP</sequence>
<dbReference type="Proteomes" id="UP000007382">
    <property type="component" value="Chromosome"/>
</dbReference>
<evidence type="ECO:0000256" key="3">
    <source>
        <dbReference type="ARBA" id="ARBA00022723"/>
    </source>
</evidence>
<dbReference type="HOGENOM" id="CLU_045011_13_3_0"/>
<comment type="cofactor">
    <cofactor evidence="1">
        <name>Mg(2+)</name>
        <dbReference type="ChEBI" id="CHEBI:18420"/>
    </cofactor>
</comment>
<dbReference type="eggNOG" id="COG0637">
    <property type="taxonomic scope" value="Bacteria"/>
</dbReference>
<dbReference type="InterPro" id="IPR036412">
    <property type="entry name" value="HAD-like_sf"/>
</dbReference>
<keyword evidence="5" id="KW-0378">Hydrolase</keyword>
<proteinExistence type="inferred from homology"/>
<dbReference type="EMBL" id="AP012342">
    <property type="protein sequence ID" value="BAM06112.1"/>
    <property type="molecule type" value="Genomic_DNA"/>
</dbReference>
<dbReference type="Gene3D" id="1.10.150.240">
    <property type="entry name" value="Putative phosphatase, domain 2"/>
    <property type="match status" value="1"/>
</dbReference>
<dbReference type="STRING" id="1162668.LFE_0391"/>
<reference evidence="5 6" key="1">
    <citation type="journal article" date="2012" name="J. Bacteriol.">
        <title>Complete Genome Sequence of Leptospirillum ferrooxidans Strain C2-3, Isolated from a Fresh Volcanic Ash Deposit on the Island of Miyake, Japan.</title>
        <authorList>
            <person name="Fujimura R."/>
            <person name="Sato Y."/>
            <person name="Nishizawa T."/>
            <person name="Oshima K."/>
            <person name="Kim S.-W."/>
            <person name="Hattori M."/>
            <person name="Kamijo T."/>
            <person name="Ohta H."/>
        </authorList>
    </citation>
    <scope>NUCLEOTIDE SEQUENCE [LARGE SCALE GENOMIC DNA]</scope>
    <source>
        <strain evidence="5 6">C2-3</strain>
    </source>
</reference>
<reference evidence="6" key="2">
    <citation type="submission" date="2012-03" db="EMBL/GenBank/DDBJ databases">
        <title>The complete genome sequence of the pioneer microbe on fresh volcanic deposit, Leptospirillum ferrooxidans strain C2-3.</title>
        <authorList>
            <person name="Fujimura R."/>
            <person name="Sato Y."/>
            <person name="Nishizawa T."/>
            <person name="Nanba K."/>
            <person name="Oshima K."/>
            <person name="Hattori M."/>
            <person name="Kamijo T."/>
            <person name="Ohta H."/>
        </authorList>
    </citation>
    <scope>NUCLEOTIDE SEQUENCE [LARGE SCALE GENOMIC DNA]</scope>
    <source>
        <strain evidence="6">C2-3</strain>
    </source>
</reference>
<dbReference type="SUPFAM" id="SSF56784">
    <property type="entry name" value="HAD-like"/>
    <property type="match status" value="1"/>
</dbReference>
<accession>I0ILG3</accession>
<dbReference type="PATRIC" id="fig|1162668.3.peg.456"/>
<dbReference type="InterPro" id="IPR006439">
    <property type="entry name" value="HAD-SF_hydro_IA"/>
</dbReference>
<dbReference type="Pfam" id="PF13419">
    <property type="entry name" value="HAD_2"/>
    <property type="match status" value="1"/>
</dbReference>
<keyword evidence="6" id="KW-1185">Reference proteome</keyword>
<evidence type="ECO:0000313" key="6">
    <source>
        <dbReference type="Proteomes" id="UP000007382"/>
    </source>
</evidence>
<evidence type="ECO:0000256" key="4">
    <source>
        <dbReference type="ARBA" id="ARBA00022842"/>
    </source>
</evidence>
<organism evidence="5 6">
    <name type="scientific">Leptospirillum ferrooxidans (strain C2-3)</name>
    <dbReference type="NCBI Taxonomy" id="1162668"/>
    <lineage>
        <taxon>Bacteria</taxon>
        <taxon>Pseudomonadati</taxon>
        <taxon>Nitrospirota</taxon>
        <taxon>Nitrospiria</taxon>
        <taxon>Nitrospirales</taxon>
        <taxon>Nitrospiraceae</taxon>
        <taxon>Leptospirillum</taxon>
    </lineage>
</organism>
<dbReference type="InterPro" id="IPR051600">
    <property type="entry name" value="Beta-PGM-like"/>
</dbReference>
<dbReference type="SFLD" id="SFLDG01129">
    <property type="entry name" value="C1.5:_HAD__Beta-PGM__Phosphata"/>
    <property type="match status" value="1"/>
</dbReference>
<dbReference type="NCBIfam" id="TIGR01509">
    <property type="entry name" value="HAD-SF-IA-v3"/>
    <property type="match status" value="1"/>
</dbReference>
<dbReference type="AlphaFoldDB" id="I0ILG3"/>
<comment type="similarity">
    <text evidence="2">Belongs to the HAD-like hydrolase superfamily. CbbY/CbbZ/Gph/YieH family.</text>
</comment>
<dbReference type="RefSeq" id="WP_014448605.1">
    <property type="nucleotide sequence ID" value="NC_017094.1"/>
</dbReference>
<dbReference type="Gene3D" id="3.40.50.1000">
    <property type="entry name" value="HAD superfamily/HAD-like"/>
    <property type="match status" value="1"/>
</dbReference>
<protein>
    <submittedName>
        <fullName evidence="5">Putative haloacid dehalogenase-like hydrolase</fullName>
    </submittedName>
</protein>
<gene>
    <name evidence="5" type="ordered locus">LFE_0391</name>
</gene>
<dbReference type="GO" id="GO:0046872">
    <property type="term" value="F:metal ion binding"/>
    <property type="evidence" value="ECO:0007669"/>
    <property type="project" value="UniProtKB-KW"/>
</dbReference>
<keyword evidence="4" id="KW-0460">Magnesium</keyword>